<comment type="caution">
    <text evidence="7">The sequence shown here is derived from an EMBL/GenBank/DDBJ whole genome shotgun (WGS) entry which is preliminary data.</text>
</comment>
<organism evidence="7 8">
    <name type="scientific">Phlyctema vagabunda</name>
    <dbReference type="NCBI Taxonomy" id="108571"/>
    <lineage>
        <taxon>Eukaryota</taxon>
        <taxon>Fungi</taxon>
        <taxon>Dikarya</taxon>
        <taxon>Ascomycota</taxon>
        <taxon>Pezizomycotina</taxon>
        <taxon>Leotiomycetes</taxon>
        <taxon>Helotiales</taxon>
        <taxon>Dermateaceae</taxon>
        <taxon>Phlyctema</taxon>
    </lineage>
</organism>
<evidence type="ECO:0000313" key="7">
    <source>
        <dbReference type="EMBL" id="KAL3422657.1"/>
    </source>
</evidence>
<keyword evidence="3 5" id="KW-1133">Transmembrane helix</keyword>
<evidence type="ECO:0000256" key="4">
    <source>
        <dbReference type="ARBA" id="ARBA00023136"/>
    </source>
</evidence>
<comment type="subcellular location">
    <subcellularLocation>
        <location evidence="1">Membrane</location>
        <topology evidence="1">Multi-pass membrane protein</topology>
    </subcellularLocation>
</comment>
<feature type="transmembrane region" description="Helical" evidence="5">
    <location>
        <begin position="301"/>
        <end position="322"/>
    </location>
</feature>
<evidence type="ECO:0000256" key="3">
    <source>
        <dbReference type="ARBA" id="ARBA00022989"/>
    </source>
</evidence>
<evidence type="ECO:0000256" key="5">
    <source>
        <dbReference type="SAM" id="Phobius"/>
    </source>
</evidence>
<reference evidence="7 8" key="1">
    <citation type="submission" date="2024-06" db="EMBL/GenBank/DDBJ databases">
        <title>Complete genome of Phlyctema vagabunda strain 19-DSS-EL-015.</title>
        <authorList>
            <person name="Fiorenzani C."/>
        </authorList>
    </citation>
    <scope>NUCLEOTIDE SEQUENCE [LARGE SCALE GENOMIC DNA]</scope>
    <source>
        <strain evidence="7 8">19-DSS-EL-015</strain>
    </source>
</reference>
<sequence>MGKIADKLAGIKQGIVTDVNFCRAGRGVVRGGKAIPTASRRYLLRRVPIVQWLPNYAPEWLIGDFISGVTVGMILIPQALAFALVAGVPLQDGLIATVAPPFLNFLMGTTKDISTGPTGTTGFLTSSVVLLFAQNKVPAFVTVAAVSFSVGITSLIFGLLNLGFLLDFLSVPIIVGFMLGTAMVTIFSQIPVVLGEVGVGQAFMELSTQIFSKIGTAQPLTIAIGIPSVAFLLLMKYLAKSLGKNYFALRVFCYCRNWIVLLTFTGISYSVNKDLSQPRWLIAGDIPHGLALPTIPNTLPLVPIFFLSFPVFFSTALEHLALAKAFSVRGGYEIDASQELVYLGAANIASGIMGGMPVGGNLARSAIQEESGAKTPAAGIFTTAFTLFAIFQLNTVMKYVPQAAIAAVIFVAALEVMPPQSIIGKYWKFSFADFVALIFAFNMTLLATAKVGVGLSLFFMLFYTMCRLMFSRPIAVSSSDLEGKYGTESSTGYRSNSIPSGIQVISFGQCLIFVNAYRMKRHIMDSVKTYYVRAERNTPKAERIFNDNSAKRVQELRQNANIITPTKYMSYLRVLVLDFTQTTFIDSTGVKALEDMKAELIHYAGDDVEIRLVGLSPAVLLRFQRCGWKLASYEEAKSGVEADVIIHFELLRPAIGARDILRNQGDGLDFGFDTGNVMMSEGFDEDHKGYGSRDGDKEPIIMTSVYTRNGRAYTRTR</sequence>
<feature type="transmembrane region" description="Helical" evidence="5">
    <location>
        <begin position="399"/>
        <end position="417"/>
    </location>
</feature>
<feature type="transmembrane region" description="Helical" evidence="5">
    <location>
        <begin position="375"/>
        <end position="393"/>
    </location>
</feature>
<feature type="domain" description="STAS" evidence="6">
    <location>
        <begin position="492"/>
        <end position="627"/>
    </location>
</feature>
<dbReference type="Pfam" id="PF01740">
    <property type="entry name" value="STAS"/>
    <property type="match status" value="1"/>
</dbReference>
<dbReference type="InterPro" id="IPR001902">
    <property type="entry name" value="SLC26A/SulP_fam"/>
</dbReference>
<evidence type="ECO:0000259" key="6">
    <source>
        <dbReference type="PROSITE" id="PS50801"/>
    </source>
</evidence>
<feature type="transmembrane region" description="Helical" evidence="5">
    <location>
        <begin position="247"/>
        <end position="271"/>
    </location>
</feature>
<protein>
    <submittedName>
        <fullName evidence="7">Sulfate permease</fullName>
    </submittedName>
</protein>
<feature type="transmembrane region" description="Helical" evidence="5">
    <location>
        <begin position="139"/>
        <end position="166"/>
    </location>
</feature>
<dbReference type="CDD" id="cd07042">
    <property type="entry name" value="STAS_SulP_like_sulfate_transporter"/>
    <property type="match status" value="1"/>
</dbReference>
<feature type="transmembrane region" description="Helical" evidence="5">
    <location>
        <begin position="214"/>
        <end position="235"/>
    </location>
</feature>
<dbReference type="PANTHER" id="PTHR11814">
    <property type="entry name" value="SULFATE TRANSPORTER"/>
    <property type="match status" value="1"/>
</dbReference>
<keyword evidence="8" id="KW-1185">Reference proteome</keyword>
<feature type="transmembrane region" description="Helical" evidence="5">
    <location>
        <begin position="173"/>
        <end position="194"/>
    </location>
</feature>
<dbReference type="InterPro" id="IPR036513">
    <property type="entry name" value="STAS_dom_sf"/>
</dbReference>
<dbReference type="EMBL" id="JBFCZG010000005">
    <property type="protein sequence ID" value="KAL3422657.1"/>
    <property type="molecule type" value="Genomic_DNA"/>
</dbReference>
<evidence type="ECO:0000256" key="2">
    <source>
        <dbReference type="ARBA" id="ARBA00022692"/>
    </source>
</evidence>
<dbReference type="InterPro" id="IPR002645">
    <property type="entry name" value="STAS_dom"/>
</dbReference>
<dbReference type="SUPFAM" id="SSF52091">
    <property type="entry name" value="SpoIIaa-like"/>
    <property type="match status" value="1"/>
</dbReference>
<gene>
    <name evidence="7" type="ORF">PVAG01_06813</name>
</gene>
<dbReference type="Gene3D" id="3.30.750.24">
    <property type="entry name" value="STAS domain"/>
    <property type="match status" value="1"/>
</dbReference>
<dbReference type="PROSITE" id="PS50801">
    <property type="entry name" value="STAS"/>
    <property type="match status" value="1"/>
</dbReference>
<dbReference type="Pfam" id="PF00916">
    <property type="entry name" value="Sulfate_transp"/>
    <property type="match status" value="1"/>
</dbReference>
<proteinExistence type="predicted"/>
<dbReference type="InterPro" id="IPR011547">
    <property type="entry name" value="SLC26A/SulP_dom"/>
</dbReference>
<keyword evidence="4 5" id="KW-0472">Membrane</keyword>
<evidence type="ECO:0000256" key="1">
    <source>
        <dbReference type="ARBA" id="ARBA00004141"/>
    </source>
</evidence>
<feature type="transmembrane region" description="Helical" evidence="5">
    <location>
        <begin position="65"/>
        <end position="88"/>
    </location>
</feature>
<name>A0ABR4PH55_9HELO</name>
<dbReference type="Proteomes" id="UP001629113">
    <property type="component" value="Unassembled WGS sequence"/>
</dbReference>
<accession>A0ABR4PH55</accession>
<keyword evidence="2 5" id="KW-0812">Transmembrane</keyword>
<evidence type="ECO:0000313" key="8">
    <source>
        <dbReference type="Proteomes" id="UP001629113"/>
    </source>
</evidence>